<dbReference type="PANTHER" id="PTHR42964:SF1">
    <property type="entry name" value="POLYKETIDE BIOSYNTHESIS ENOYL-COA HYDRATASE PKSH-RELATED"/>
    <property type="match status" value="1"/>
</dbReference>
<protein>
    <submittedName>
        <fullName evidence="3">Enoyl-CoA hydratase/isomerase family protein</fullName>
    </submittedName>
</protein>
<comment type="caution">
    <text evidence="3">The sequence shown here is derived from an EMBL/GenBank/DDBJ whole genome shotgun (WGS) entry which is preliminary data.</text>
</comment>
<evidence type="ECO:0000256" key="1">
    <source>
        <dbReference type="ARBA" id="ARBA00005254"/>
    </source>
</evidence>
<dbReference type="Gene3D" id="1.10.12.10">
    <property type="entry name" value="Lyase 2-enoyl-coa Hydratase, Chain A, domain 2"/>
    <property type="match status" value="1"/>
</dbReference>
<evidence type="ECO:0000313" key="3">
    <source>
        <dbReference type="EMBL" id="TGN40091.1"/>
    </source>
</evidence>
<dbReference type="PANTHER" id="PTHR42964">
    <property type="entry name" value="ENOYL-COA HYDRATASE"/>
    <property type="match status" value="1"/>
</dbReference>
<feature type="compositionally biased region" description="Basic and acidic residues" evidence="2">
    <location>
        <begin position="272"/>
        <end position="281"/>
    </location>
</feature>
<dbReference type="GO" id="GO:0008300">
    <property type="term" value="P:isoprenoid catabolic process"/>
    <property type="evidence" value="ECO:0007669"/>
    <property type="project" value="TreeGrafter"/>
</dbReference>
<dbReference type="GO" id="GO:0016853">
    <property type="term" value="F:isomerase activity"/>
    <property type="evidence" value="ECO:0007669"/>
    <property type="project" value="UniProtKB-KW"/>
</dbReference>
<dbReference type="InterPro" id="IPR051683">
    <property type="entry name" value="Enoyl-CoA_Hydratase/Isomerase"/>
</dbReference>
<dbReference type="InterPro" id="IPR029045">
    <property type="entry name" value="ClpP/crotonase-like_dom_sf"/>
</dbReference>
<dbReference type="EMBL" id="SRPF01000002">
    <property type="protein sequence ID" value="TGN40091.1"/>
    <property type="molecule type" value="Genomic_DNA"/>
</dbReference>
<dbReference type="Pfam" id="PF00378">
    <property type="entry name" value="ECH_1"/>
    <property type="match status" value="1"/>
</dbReference>
<dbReference type="SUPFAM" id="SSF52096">
    <property type="entry name" value="ClpP/crotonase"/>
    <property type="match status" value="1"/>
</dbReference>
<dbReference type="Gene3D" id="3.90.226.10">
    <property type="entry name" value="2-enoyl-CoA Hydratase, Chain A, domain 1"/>
    <property type="match status" value="1"/>
</dbReference>
<dbReference type="InterPro" id="IPR014748">
    <property type="entry name" value="Enoyl-CoA_hydra_C"/>
</dbReference>
<keyword evidence="3" id="KW-0413">Isomerase</keyword>
<reference evidence="3 4" key="1">
    <citation type="submission" date="2019-04" db="EMBL/GenBank/DDBJ databases">
        <authorList>
            <person name="Park S."/>
            <person name="Yoon J.-H."/>
        </authorList>
    </citation>
    <scope>NUCLEOTIDE SEQUENCE [LARGE SCALE GENOMIC DNA]</scope>
    <source>
        <strain evidence="3 4">HJM-18</strain>
    </source>
</reference>
<dbReference type="InterPro" id="IPR001753">
    <property type="entry name" value="Enoyl-CoA_hydra/iso"/>
</dbReference>
<dbReference type="OrthoDB" id="9807606at2"/>
<keyword evidence="4" id="KW-1185">Reference proteome</keyword>
<dbReference type="RefSeq" id="WP_135802753.1">
    <property type="nucleotide sequence ID" value="NZ_SRPF01000002.1"/>
</dbReference>
<sequence length="281" mass="30191">MENLPQCETLLLEKQGPTLFLTINRPDARNAMSLEMVAELSAVFSQIETDTSIRAVVIRGSDGHFCAGGDIRDMAAAHSQKTAEGETDPFYRLNRAFGQMIQQVNESSKVVVAVIEGAVMGGGFGLACVSDIAIAGPTAKFGMPETTLGVIPAQIAPFVVQRIGLTQARRLALLGLRIDSREACDLGIIHQVASSDEELERMLGRILTRIRHCAPNATAETKALLLRVGNENLGELLDSAAEKFARAIRGGEGSEGTMAFMQKRPPSWAETDVEKGKKPGE</sequence>
<evidence type="ECO:0000256" key="2">
    <source>
        <dbReference type="SAM" id="MobiDB-lite"/>
    </source>
</evidence>
<comment type="similarity">
    <text evidence="1">Belongs to the enoyl-CoA hydratase/isomerase family.</text>
</comment>
<feature type="region of interest" description="Disordered" evidence="2">
    <location>
        <begin position="256"/>
        <end position="281"/>
    </location>
</feature>
<name>A0A4Z1C1R3_9GAMM</name>
<proteinExistence type="inferred from homology"/>
<evidence type="ECO:0000313" key="4">
    <source>
        <dbReference type="Proteomes" id="UP000298325"/>
    </source>
</evidence>
<gene>
    <name evidence="3" type="ORF">E5Q11_07300</name>
</gene>
<dbReference type="Proteomes" id="UP000298325">
    <property type="component" value="Unassembled WGS sequence"/>
</dbReference>
<dbReference type="CDD" id="cd06558">
    <property type="entry name" value="crotonase-like"/>
    <property type="match status" value="1"/>
</dbReference>
<accession>A0A4Z1C1R3</accession>
<organism evidence="3 4">
    <name type="scientific">Marinobacter confluentis</name>
    <dbReference type="NCBI Taxonomy" id="1697557"/>
    <lineage>
        <taxon>Bacteria</taxon>
        <taxon>Pseudomonadati</taxon>
        <taxon>Pseudomonadota</taxon>
        <taxon>Gammaproteobacteria</taxon>
        <taxon>Pseudomonadales</taxon>
        <taxon>Marinobacteraceae</taxon>
        <taxon>Marinobacter</taxon>
    </lineage>
</organism>
<dbReference type="AlphaFoldDB" id="A0A4Z1C1R3"/>